<proteinExistence type="predicted"/>
<accession>A0A9P8T0V0</accession>
<gene>
    <name evidence="1" type="ORF">OGAPHI_006040</name>
</gene>
<dbReference type="GeneID" id="70238004"/>
<protein>
    <submittedName>
        <fullName evidence="1">Uncharacterized protein</fullName>
    </submittedName>
</protein>
<reference evidence="1" key="1">
    <citation type="journal article" date="2021" name="Open Biol.">
        <title>Shared evolutionary footprints suggest mitochondrial oxidative damage underlies multiple complex I losses in fungi.</title>
        <authorList>
            <person name="Schikora-Tamarit M.A."/>
            <person name="Marcet-Houben M."/>
            <person name="Nosek J."/>
            <person name="Gabaldon T."/>
        </authorList>
    </citation>
    <scope>NUCLEOTIDE SEQUENCE</scope>
    <source>
        <strain evidence="1">CBS6075</strain>
    </source>
</reference>
<keyword evidence="2" id="KW-1185">Reference proteome</keyword>
<reference evidence="1" key="2">
    <citation type="submission" date="2021-01" db="EMBL/GenBank/DDBJ databases">
        <authorList>
            <person name="Schikora-Tamarit M.A."/>
        </authorList>
    </citation>
    <scope>NUCLEOTIDE SEQUENCE</scope>
    <source>
        <strain evidence="1">CBS6075</strain>
    </source>
</reference>
<dbReference type="EMBL" id="JAEUBE010000414">
    <property type="protein sequence ID" value="KAH3661861.1"/>
    <property type="molecule type" value="Genomic_DNA"/>
</dbReference>
<dbReference type="Proteomes" id="UP000769157">
    <property type="component" value="Unassembled WGS sequence"/>
</dbReference>
<organism evidence="1 2">
    <name type="scientific">Ogataea philodendri</name>
    <dbReference type="NCBI Taxonomy" id="1378263"/>
    <lineage>
        <taxon>Eukaryota</taxon>
        <taxon>Fungi</taxon>
        <taxon>Dikarya</taxon>
        <taxon>Ascomycota</taxon>
        <taxon>Saccharomycotina</taxon>
        <taxon>Pichiomycetes</taxon>
        <taxon>Pichiales</taxon>
        <taxon>Pichiaceae</taxon>
        <taxon>Ogataea</taxon>
    </lineage>
</organism>
<dbReference type="RefSeq" id="XP_046058965.1">
    <property type="nucleotide sequence ID" value="XM_046207287.1"/>
</dbReference>
<dbReference type="AlphaFoldDB" id="A0A9P8T0V0"/>
<sequence>MLWIGTIVFMSPASGFQSLRRMALKNCFWDGSTSSTTGDGLSKSEDEHDLSCSTASGANVVFPAVSHVLRASWSTGHTASESEGTAGWPAGFVLGDGWICEVFGGAQNNFEKNDWVCSGRAGSVDLVCLAFSALAAVASHFSRVEWSTGHFGWSSLMADD</sequence>
<name>A0A9P8T0V0_9ASCO</name>
<evidence type="ECO:0000313" key="2">
    <source>
        <dbReference type="Proteomes" id="UP000769157"/>
    </source>
</evidence>
<comment type="caution">
    <text evidence="1">The sequence shown here is derived from an EMBL/GenBank/DDBJ whole genome shotgun (WGS) entry which is preliminary data.</text>
</comment>
<evidence type="ECO:0000313" key="1">
    <source>
        <dbReference type="EMBL" id="KAH3661861.1"/>
    </source>
</evidence>